<gene>
    <name evidence="3" type="ORF">D7V94_13015</name>
</gene>
<feature type="domain" description="Cell wall hydrolase SleB" evidence="2">
    <location>
        <begin position="97"/>
        <end position="204"/>
    </location>
</feature>
<evidence type="ECO:0000313" key="3">
    <source>
        <dbReference type="EMBL" id="RKI90700.1"/>
    </source>
</evidence>
<accession>A0A3A9AGE0</accession>
<dbReference type="Pfam" id="PF07486">
    <property type="entry name" value="Hydrolase_2"/>
    <property type="match status" value="1"/>
</dbReference>
<feature type="signal peptide" evidence="1">
    <location>
        <begin position="1"/>
        <end position="24"/>
    </location>
</feature>
<dbReference type="AlphaFoldDB" id="A0A3A9AGE0"/>
<comment type="caution">
    <text evidence="3">The sequence shown here is derived from an EMBL/GenBank/DDBJ whole genome shotgun (WGS) entry which is preliminary data.</text>
</comment>
<evidence type="ECO:0000313" key="4">
    <source>
        <dbReference type="Proteomes" id="UP000280696"/>
    </source>
</evidence>
<dbReference type="RefSeq" id="WP_120470449.1">
    <property type="nucleotide sequence ID" value="NZ_CATAJS010000019.1"/>
</dbReference>
<evidence type="ECO:0000256" key="1">
    <source>
        <dbReference type="SAM" id="SignalP"/>
    </source>
</evidence>
<dbReference type="Gene3D" id="1.10.10.2520">
    <property type="entry name" value="Cell wall hydrolase SleB, domain 1"/>
    <property type="match status" value="1"/>
</dbReference>
<sequence length="207" mass="23240">MYKKFVTQLFLCNMLLLMSWFCLGGVQINKAAAAPAFRAVSDEISKPKADRSFVLSKRASSGQRVVDYTVMEKEYKYDLQDADYEALLKIVQAEAGNEDLEGKMLVAGVVMNRVSSAAFPDSVTEVVMQKEKGVYQFSPVGNGTYQNTRASEETIEAVERVLKGEDITQGALYFAARKSADPEKMRWFDRSLTRLFAHGNHEFFTNS</sequence>
<feature type="chain" id="PRO_5017279346" evidence="1">
    <location>
        <begin position="25"/>
        <end position="207"/>
    </location>
</feature>
<reference evidence="3 4" key="1">
    <citation type="submission" date="2018-09" db="EMBL/GenBank/DDBJ databases">
        <title>Murine metabolic-syndrome-specific gut microbial biobank.</title>
        <authorList>
            <person name="Liu C."/>
        </authorList>
    </citation>
    <scope>NUCLEOTIDE SEQUENCE [LARGE SCALE GENOMIC DNA]</scope>
    <source>
        <strain evidence="3 4">0.1xD8-82</strain>
    </source>
</reference>
<organism evidence="3 4">
    <name type="scientific">Parablautia intestinalis</name>
    <dbReference type="NCBI Taxonomy" id="2320100"/>
    <lineage>
        <taxon>Bacteria</taxon>
        <taxon>Bacillati</taxon>
        <taxon>Bacillota</taxon>
        <taxon>Clostridia</taxon>
        <taxon>Lachnospirales</taxon>
        <taxon>Lachnospiraceae</taxon>
        <taxon>Parablautia</taxon>
    </lineage>
</organism>
<dbReference type="InterPro" id="IPR042047">
    <property type="entry name" value="SleB_dom1"/>
</dbReference>
<name>A0A3A9AGE0_9FIRM</name>
<keyword evidence="1" id="KW-0732">Signal</keyword>
<keyword evidence="4" id="KW-1185">Reference proteome</keyword>
<dbReference type="InterPro" id="IPR011105">
    <property type="entry name" value="Cell_wall_hydrolase_SleB"/>
</dbReference>
<protein>
    <submittedName>
        <fullName evidence="3">Cell wall hydrolase</fullName>
    </submittedName>
</protein>
<dbReference type="GO" id="GO:0016787">
    <property type="term" value="F:hydrolase activity"/>
    <property type="evidence" value="ECO:0007669"/>
    <property type="project" value="UniProtKB-KW"/>
</dbReference>
<dbReference type="OrthoDB" id="9785345at2"/>
<keyword evidence="3" id="KW-0378">Hydrolase</keyword>
<evidence type="ECO:0000259" key="2">
    <source>
        <dbReference type="Pfam" id="PF07486"/>
    </source>
</evidence>
<dbReference type="Proteomes" id="UP000280696">
    <property type="component" value="Unassembled WGS sequence"/>
</dbReference>
<proteinExistence type="predicted"/>
<dbReference type="EMBL" id="RAYQ01000013">
    <property type="protein sequence ID" value="RKI90700.1"/>
    <property type="molecule type" value="Genomic_DNA"/>
</dbReference>